<evidence type="ECO:0000256" key="1">
    <source>
        <dbReference type="SAM" id="Phobius"/>
    </source>
</evidence>
<feature type="transmembrane region" description="Helical" evidence="1">
    <location>
        <begin position="71"/>
        <end position="89"/>
    </location>
</feature>
<name>A0A9D9EEX2_9BACT</name>
<proteinExistence type="predicted"/>
<organism evidence="2 3">
    <name type="scientific">Candidatus Cryptobacteroides merdavium</name>
    <dbReference type="NCBI Taxonomy" id="2840769"/>
    <lineage>
        <taxon>Bacteria</taxon>
        <taxon>Pseudomonadati</taxon>
        <taxon>Bacteroidota</taxon>
        <taxon>Bacteroidia</taxon>
        <taxon>Bacteroidales</taxon>
        <taxon>Candidatus Cryptobacteroides</taxon>
    </lineage>
</organism>
<reference evidence="2" key="2">
    <citation type="journal article" date="2021" name="PeerJ">
        <title>Extensive microbial diversity within the chicken gut microbiome revealed by metagenomics and culture.</title>
        <authorList>
            <person name="Gilroy R."/>
            <person name="Ravi A."/>
            <person name="Getino M."/>
            <person name="Pursley I."/>
            <person name="Horton D.L."/>
            <person name="Alikhan N.F."/>
            <person name="Baker D."/>
            <person name="Gharbi K."/>
            <person name="Hall N."/>
            <person name="Watson M."/>
            <person name="Adriaenssens E.M."/>
            <person name="Foster-Nyarko E."/>
            <person name="Jarju S."/>
            <person name="Secka A."/>
            <person name="Antonio M."/>
            <person name="Oren A."/>
            <person name="Chaudhuri R.R."/>
            <person name="La Ragione R."/>
            <person name="Hildebrand F."/>
            <person name="Pallen M.J."/>
        </authorList>
    </citation>
    <scope>NUCLEOTIDE SEQUENCE</scope>
    <source>
        <strain evidence="2">D5-748</strain>
    </source>
</reference>
<evidence type="ECO:0000313" key="3">
    <source>
        <dbReference type="Proteomes" id="UP000823619"/>
    </source>
</evidence>
<dbReference type="Proteomes" id="UP000823619">
    <property type="component" value="Unassembled WGS sequence"/>
</dbReference>
<feature type="transmembrane region" description="Helical" evidence="1">
    <location>
        <begin position="37"/>
        <end position="59"/>
    </location>
</feature>
<gene>
    <name evidence="2" type="ORF">IAC23_06065</name>
</gene>
<keyword evidence="1" id="KW-0472">Membrane</keyword>
<dbReference type="AlphaFoldDB" id="A0A9D9EEX2"/>
<comment type="caution">
    <text evidence="2">The sequence shown here is derived from an EMBL/GenBank/DDBJ whole genome shotgun (WGS) entry which is preliminary data.</text>
</comment>
<dbReference type="EMBL" id="JADIMO010000078">
    <property type="protein sequence ID" value="MBO8445241.1"/>
    <property type="molecule type" value="Genomic_DNA"/>
</dbReference>
<accession>A0A9D9EEX2</accession>
<feature type="transmembrane region" description="Helical" evidence="1">
    <location>
        <begin position="101"/>
        <end position="122"/>
    </location>
</feature>
<keyword evidence="1" id="KW-0812">Transmembrane</keyword>
<keyword evidence="1" id="KW-1133">Transmembrane helix</keyword>
<protein>
    <submittedName>
        <fullName evidence="2">Uncharacterized protein</fullName>
    </submittedName>
</protein>
<sequence>MKKKRLDFRALYRDDVFALLCVFSFSVSMIVGTESVAGLVLTLALDALAAGRGVLSVMGKIRPVPEKVRRVLEGLMFIVFAGTWVFLGFRSSLEDNAVSGWVWTAALFFTVLAVIYFVGNVYDRKKQK</sequence>
<reference evidence="2" key="1">
    <citation type="submission" date="2020-10" db="EMBL/GenBank/DDBJ databases">
        <authorList>
            <person name="Gilroy R."/>
        </authorList>
    </citation>
    <scope>NUCLEOTIDE SEQUENCE</scope>
    <source>
        <strain evidence="2">D5-748</strain>
    </source>
</reference>
<evidence type="ECO:0000313" key="2">
    <source>
        <dbReference type="EMBL" id="MBO8445241.1"/>
    </source>
</evidence>
<feature type="transmembrane region" description="Helical" evidence="1">
    <location>
        <begin position="12"/>
        <end position="31"/>
    </location>
</feature>